<dbReference type="OrthoDB" id="9811720at2"/>
<dbReference type="AlphaFoldDB" id="A0A2S6N4J5"/>
<dbReference type="RefSeq" id="WP_104520872.1">
    <property type="nucleotide sequence ID" value="NZ_NHRY01000226.1"/>
</dbReference>
<gene>
    <name evidence="3" type="ORF">CCS01_21505</name>
</gene>
<reference evidence="3 4" key="1">
    <citation type="journal article" date="2018" name="Arch. Microbiol.">
        <title>New insights into the metabolic potential of the phototrophic purple bacterium Rhodopila globiformis DSM 161(T) from its draft genome sequence and evidence for a vanadium-dependent nitrogenase.</title>
        <authorList>
            <person name="Imhoff J.F."/>
            <person name="Rahn T."/>
            <person name="Kunzel S."/>
            <person name="Neulinger S.C."/>
        </authorList>
    </citation>
    <scope>NUCLEOTIDE SEQUENCE [LARGE SCALE GENOMIC DNA]</scope>
    <source>
        <strain evidence="3 4">DSM 161</strain>
    </source>
</reference>
<evidence type="ECO:0000256" key="1">
    <source>
        <dbReference type="SAM" id="Phobius"/>
    </source>
</evidence>
<protein>
    <recommendedName>
        <fullName evidence="2">HPP transmembrane region domain-containing protein</fullName>
    </recommendedName>
</protein>
<organism evidence="3 4">
    <name type="scientific">Rhodopila globiformis</name>
    <name type="common">Rhodopseudomonas globiformis</name>
    <dbReference type="NCBI Taxonomy" id="1071"/>
    <lineage>
        <taxon>Bacteria</taxon>
        <taxon>Pseudomonadati</taxon>
        <taxon>Pseudomonadota</taxon>
        <taxon>Alphaproteobacteria</taxon>
        <taxon>Acetobacterales</taxon>
        <taxon>Acetobacteraceae</taxon>
        <taxon>Rhodopila</taxon>
    </lineage>
</organism>
<evidence type="ECO:0000313" key="3">
    <source>
        <dbReference type="EMBL" id="PPQ29519.1"/>
    </source>
</evidence>
<dbReference type="Proteomes" id="UP000239724">
    <property type="component" value="Unassembled WGS sequence"/>
</dbReference>
<evidence type="ECO:0000313" key="4">
    <source>
        <dbReference type="Proteomes" id="UP000239724"/>
    </source>
</evidence>
<dbReference type="EMBL" id="NHRY01000226">
    <property type="protein sequence ID" value="PPQ29519.1"/>
    <property type="molecule type" value="Genomic_DNA"/>
</dbReference>
<keyword evidence="1" id="KW-0472">Membrane</keyword>
<dbReference type="InterPro" id="IPR058581">
    <property type="entry name" value="TM_HPP"/>
</dbReference>
<feature type="transmembrane region" description="Helical" evidence="1">
    <location>
        <begin position="133"/>
        <end position="153"/>
    </location>
</feature>
<keyword evidence="1" id="KW-1133">Transmembrane helix</keyword>
<feature type="transmembrane region" description="Helical" evidence="1">
    <location>
        <begin position="54"/>
        <end position="77"/>
    </location>
</feature>
<dbReference type="Pfam" id="PF04982">
    <property type="entry name" value="TM_HPP"/>
    <property type="match status" value="1"/>
</dbReference>
<feature type="transmembrane region" description="Helical" evidence="1">
    <location>
        <begin position="89"/>
        <end position="113"/>
    </location>
</feature>
<name>A0A2S6N4J5_RHOGL</name>
<sequence length="168" mass="17395">MIISAIARPILAALVLGIIAALGIWTQEAWLAPSLGSAVFTQVLTPSEASARPYNLAVGQFLGAAAGFAAVFATGAAGMPHFMSGQPLVIWRLAAVIIATLFAAVLQLLFRAITPAGGATALVVAVGAEPTRWIGVLHLSVGILLVTVLGEAVRQVMVRLQYRDQRAG</sequence>
<accession>A0A2S6N4J5</accession>
<comment type="caution">
    <text evidence="3">The sequence shown here is derived from an EMBL/GenBank/DDBJ whole genome shotgun (WGS) entry which is preliminary data.</text>
</comment>
<evidence type="ECO:0000259" key="2">
    <source>
        <dbReference type="Pfam" id="PF04982"/>
    </source>
</evidence>
<feature type="domain" description="HPP transmembrane region" evidence="2">
    <location>
        <begin position="10"/>
        <end position="156"/>
    </location>
</feature>
<proteinExistence type="predicted"/>
<keyword evidence="1" id="KW-0812">Transmembrane</keyword>
<keyword evidence="4" id="KW-1185">Reference proteome</keyword>